<evidence type="ECO:0000256" key="2">
    <source>
        <dbReference type="ARBA" id="ARBA00023002"/>
    </source>
</evidence>
<dbReference type="GO" id="GO:0035925">
    <property type="term" value="F:mRNA 3'-UTR AU-rich region binding"/>
    <property type="evidence" value="ECO:0007669"/>
    <property type="project" value="TreeGrafter"/>
</dbReference>
<dbReference type="InterPro" id="IPR013154">
    <property type="entry name" value="ADH-like_N"/>
</dbReference>
<evidence type="ECO:0000313" key="4">
    <source>
        <dbReference type="EMBL" id="KAB2582497.1"/>
    </source>
</evidence>
<dbReference type="Gene3D" id="3.90.180.10">
    <property type="entry name" value="Medium-chain alcohol dehydrogenases, catalytic domain"/>
    <property type="match status" value="1"/>
</dbReference>
<comment type="caution">
    <text evidence="4">The sequence shown here is derived from an EMBL/GenBank/DDBJ whole genome shotgun (WGS) entry which is preliminary data.</text>
</comment>
<organism evidence="4 5">
    <name type="scientific">Rhodococcus erythropolis</name>
    <name type="common">Arthrobacter picolinophilus</name>
    <dbReference type="NCBI Taxonomy" id="1833"/>
    <lineage>
        <taxon>Bacteria</taxon>
        <taxon>Bacillati</taxon>
        <taxon>Actinomycetota</taxon>
        <taxon>Actinomycetes</taxon>
        <taxon>Mycobacteriales</taxon>
        <taxon>Nocardiaceae</taxon>
        <taxon>Rhodococcus</taxon>
        <taxon>Rhodococcus erythropolis group</taxon>
    </lineage>
</organism>
<sequence>MRAIYVTETGGPEVLTLTEQPEPTPGPGDLLVRTEAIGINFIDTYFRMGQYKRPLPYIPGDEGSGVVEAVGSDVTEFAVGDRVAWAAATGSYAEKVAVPAAVAVKVPDGVPASAAASALLQGMTAHYLAKSTYPIQSGDNVLVHAGAGGVGLILTQMAVSLGAKVITTVSSDAKEELSRGAGASEVLRYDEDIAARVRELTGGEGVAAAYDGVGATTFDSSLASVRIRGTVALFGAASGP</sequence>
<name>A0A5N5DX91_RHOER</name>
<dbReference type="InterPro" id="IPR047618">
    <property type="entry name" value="QOR-like"/>
</dbReference>
<reference evidence="4 5" key="1">
    <citation type="journal article" date="2017" name="Poromechanics V (2013)">
        <title>Genomic Characterization of the Arsenic-Tolerant Actinobacterium, &lt;i&gt;Rhodococcus erythropolis&lt;/i&gt; S43.</title>
        <authorList>
            <person name="Retamal-Morales G."/>
            <person name="Mehnert M."/>
            <person name="Schwabe R."/>
            <person name="Tischler D."/>
            <person name="Schloemann M."/>
            <person name="Levican G.J."/>
        </authorList>
    </citation>
    <scope>NUCLEOTIDE SEQUENCE [LARGE SCALE GENOMIC DNA]</scope>
    <source>
        <strain evidence="4 5">S43</strain>
    </source>
</reference>
<accession>A0A5N5DX91</accession>
<evidence type="ECO:0000313" key="5">
    <source>
        <dbReference type="Proteomes" id="UP000325576"/>
    </source>
</evidence>
<dbReference type="GO" id="GO:0003960">
    <property type="term" value="F:quinone reductase (NADPH) activity"/>
    <property type="evidence" value="ECO:0007669"/>
    <property type="project" value="InterPro"/>
</dbReference>
<dbReference type="GO" id="GO:0005829">
    <property type="term" value="C:cytosol"/>
    <property type="evidence" value="ECO:0007669"/>
    <property type="project" value="TreeGrafter"/>
</dbReference>
<evidence type="ECO:0000259" key="3">
    <source>
        <dbReference type="SMART" id="SM00829"/>
    </source>
</evidence>
<dbReference type="EMBL" id="MRBO01000681">
    <property type="protein sequence ID" value="KAB2582497.1"/>
    <property type="molecule type" value="Genomic_DNA"/>
</dbReference>
<proteinExistence type="predicted"/>
<gene>
    <name evidence="4" type="ORF">BS297_25485</name>
</gene>
<feature type="non-terminal residue" evidence="4">
    <location>
        <position position="240"/>
    </location>
</feature>
<dbReference type="InterPro" id="IPR036291">
    <property type="entry name" value="NAD(P)-bd_dom_sf"/>
</dbReference>
<protein>
    <submittedName>
        <fullName evidence="4">NADPH:quinone reductase</fullName>
    </submittedName>
</protein>
<dbReference type="Proteomes" id="UP000325576">
    <property type="component" value="Unassembled WGS sequence"/>
</dbReference>
<dbReference type="InterPro" id="IPR013149">
    <property type="entry name" value="ADH-like_C"/>
</dbReference>
<feature type="domain" description="Enoyl reductase (ER)" evidence="3">
    <location>
        <begin position="10"/>
        <end position="233"/>
    </location>
</feature>
<dbReference type="SMART" id="SM00829">
    <property type="entry name" value="PKS_ER"/>
    <property type="match status" value="1"/>
</dbReference>
<dbReference type="SUPFAM" id="SSF51735">
    <property type="entry name" value="NAD(P)-binding Rossmann-fold domains"/>
    <property type="match status" value="1"/>
</dbReference>
<dbReference type="Pfam" id="PF08240">
    <property type="entry name" value="ADH_N"/>
    <property type="match status" value="1"/>
</dbReference>
<dbReference type="Gene3D" id="3.40.50.720">
    <property type="entry name" value="NAD(P)-binding Rossmann-like Domain"/>
    <property type="match status" value="1"/>
</dbReference>
<dbReference type="Pfam" id="PF00107">
    <property type="entry name" value="ADH_zinc_N"/>
    <property type="match status" value="1"/>
</dbReference>
<dbReference type="GO" id="GO:0070402">
    <property type="term" value="F:NADPH binding"/>
    <property type="evidence" value="ECO:0007669"/>
    <property type="project" value="TreeGrafter"/>
</dbReference>
<dbReference type="AlphaFoldDB" id="A0A5N5DX91"/>
<keyword evidence="2" id="KW-0560">Oxidoreductase</keyword>
<dbReference type="SUPFAM" id="SSF50129">
    <property type="entry name" value="GroES-like"/>
    <property type="match status" value="1"/>
</dbReference>
<dbReference type="CDD" id="cd05286">
    <property type="entry name" value="QOR2"/>
    <property type="match status" value="1"/>
</dbReference>
<dbReference type="InterPro" id="IPR020843">
    <property type="entry name" value="ER"/>
</dbReference>
<dbReference type="PANTHER" id="PTHR48106">
    <property type="entry name" value="QUINONE OXIDOREDUCTASE PIG3-RELATED"/>
    <property type="match status" value="1"/>
</dbReference>
<dbReference type="PANTHER" id="PTHR48106:SF13">
    <property type="entry name" value="QUINONE OXIDOREDUCTASE-RELATED"/>
    <property type="match status" value="1"/>
</dbReference>
<keyword evidence="1" id="KW-0521">NADP</keyword>
<evidence type="ECO:0000256" key="1">
    <source>
        <dbReference type="ARBA" id="ARBA00022857"/>
    </source>
</evidence>
<dbReference type="InterPro" id="IPR011032">
    <property type="entry name" value="GroES-like_sf"/>
</dbReference>